<evidence type="ECO:0008006" key="3">
    <source>
        <dbReference type="Google" id="ProtNLM"/>
    </source>
</evidence>
<sequence>MLSPNTNPIDRLNLSENSIQQISSCVQNRLGYLIDGFRIDDCTTGVTLWGRVSTYYSKQLVQEVVKEQCGIAIVIDNIEVELSDTGCVRCRESFI</sequence>
<accession>A0A517PNA8</accession>
<evidence type="ECO:0000313" key="2">
    <source>
        <dbReference type="Proteomes" id="UP000320421"/>
    </source>
</evidence>
<dbReference type="EMBL" id="CP036266">
    <property type="protein sequence ID" value="QDT20838.1"/>
    <property type="molecule type" value="Genomic_DNA"/>
</dbReference>
<proteinExistence type="predicted"/>
<dbReference type="Proteomes" id="UP000320421">
    <property type="component" value="Chromosome"/>
</dbReference>
<dbReference type="AlphaFoldDB" id="A0A517PNA8"/>
<name>A0A517PNA8_9PLAN</name>
<gene>
    <name evidence="1" type="ORF">HG66A1_26280</name>
</gene>
<protein>
    <recommendedName>
        <fullName evidence="3">BON domain-containing protein</fullName>
    </recommendedName>
</protein>
<reference evidence="1 2" key="1">
    <citation type="submission" date="2019-02" db="EMBL/GenBank/DDBJ databases">
        <title>Deep-cultivation of Planctomycetes and their phenomic and genomic characterization uncovers novel biology.</title>
        <authorList>
            <person name="Wiegand S."/>
            <person name="Jogler M."/>
            <person name="Boedeker C."/>
            <person name="Pinto D."/>
            <person name="Vollmers J."/>
            <person name="Rivas-Marin E."/>
            <person name="Kohn T."/>
            <person name="Peeters S.H."/>
            <person name="Heuer A."/>
            <person name="Rast P."/>
            <person name="Oberbeckmann S."/>
            <person name="Bunk B."/>
            <person name="Jeske O."/>
            <person name="Meyerdierks A."/>
            <person name="Storesund J.E."/>
            <person name="Kallscheuer N."/>
            <person name="Luecker S."/>
            <person name="Lage O.M."/>
            <person name="Pohl T."/>
            <person name="Merkel B.J."/>
            <person name="Hornburger P."/>
            <person name="Mueller R.-W."/>
            <person name="Bruemmer F."/>
            <person name="Labrenz M."/>
            <person name="Spormann A.M."/>
            <person name="Op den Camp H."/>
            <person name="Overmann J."/>
            <person name="Amann R."/>
            <person name="Jetten M.S.M."/>
            <person name="Mascher T."/>
            <person name="Medema M.H."/>
            <person name="Devos D.P."/>
            <person name="Kaster A.-K."/>
            <person name="Ovreas L."/>
            <person name="Rohde M."/>
            <person name="Galperin M.Y."/>
            <person name="Jogler C."/>
        </authorList>
    </citation>
    <scope>NUCLEOTIDE SEQUENCE [LARGE SCALE GENOMIC DNA]</scope>
    <source>
        <strain evidence="1 2">HG66A1</strain>
    </source>
</reference>
<organism evidence="1 2">
    <name type="scientific">Gimesia chilikensis</name>
    <dbReference type="NCBI Taxonomy" id="2605989"/>
    <lineage>
        <taxon>Bacteria</taxon>
        <taxon>Pseudomonadati</taxon>
        <taxon>Planctomycetota</taxon>
        <taxon>Planctomycetia</taxon>
        <taxon>Planctomycetales</taxon>
        <taxon>Planctomycetaceae</taxon>
        <taxon>Gimesia</taxon>
    </lineage>
</organism>
<evidence type="ECO:0000313" key="1">
    <source>
        <dbReference type="EMBL" id="QDT20838.1"/>
    </source>
</evidence>
<dbReference type="RefSeq" id="WP_197997125.1">
    <property type="nucleotide sequence ID" value="NZ_CP036266.1"/>
</dbReference>
<keyword evidence="2" id="KW-1185">Reference proteome</keyword>